<gene>
    <name evidence="1" type="ORF">ACJDUG_13275</name>
</gene>
<reference evidence="1 2" key="1">
    <citation type="submission" date="2024-11" db="EMBL/GenBank/DDBJ databases">
        <authorList>
            <person name="Heng Y.C."/>
            <person name="Lim A.C.H."/>
            <person name="Lee J.K.Y."/>
            <person name="Kittelmann S."/>
        </authorList>
    </citation>
    <scope>NUCLEOTIDE SEQUENCE [LARGE SCALE GENOMIC DNA]</scope>
    <source>
        <strain evidence="1 2">WILCCON 0185</strain>
    </source>
</reference>
<dbReference type="Proteomes" id="UP001623591">
    <property type="component" value="Unassembled WGS sequence"/>
</dbReference>
<dbReference type="EMBL" id="JBJHZZ010000010">
    <property type="protein sequence ID" value="MFL0247940.1"/>
    <property type="molecule type" value="Genomic_DNA"/>
</dbReference>
<keyword evidence="2" id="KW-1185">Reference proteome</keyword>
<protein>
    <submittedName>
        <fullName evidence="1">Uncharacterized protein</fullName>
    </submittedName>
</protein>
<dbReference type="RefSeq" id="WP_406770368.1">
    <property type="nucleotide sequence ID" value="NZ_JBJHZZ010000010.1"/>
</dbReference>
<organism evidence="1 2">
    <name type="scientific">Candidatus Clostridium stratigraminis</name>
    <dbReference type="NCBI Taxonomy" id="3381661"/>
    <lineage>
        <taxon>Bacteria</taxon>
        <taxon>Bacillati</taxon>
        <taxon>Bacillota</taxon>
        <taxon>Clostridia</taxon>
        <taxon>Eubacteriales</taxon>
        <taxon>Clostridiaceae</taxon>
        <taxon>Clostridium</taxon>
    </lineage>
</organism>
<evidence type="ECO:0000313" key="1">
    <source>
        <dbReference type="EMBL" id="MFL0247940.1"/>
    </source>
</evidence>
<accession>A0ABW8T8G9</accession>
<name>A0ABW8T8G9_9CLOT</name>
<comment type="caution">
    <text evidence="1">The sequence shown here is derived from an EMBL/GenBank/DDBJ whole genome shotgun (WGS) entry which is preliminary data.</text>
</comment>
<sequence length="277" mass="32386">MLGYTEVDANAINVIRSYIKPSEGCWVSGNIEVNDKLYKEVIFYKKSIFKLDKEVRGYLYLDEYDKLVSDKNIISELAKLCFYYETFFSKDKAKGILATLKTEAELQRAKDKINQISEGLDFLLTQKVYAAERVKGIFLKNYNLEEKSNSVLEELSSNIKTIRDQDLTFNIEFLNKLYPYYEEVLKINFEKVLNTASIGDCIDEVRKESEKTRKKWGVRVIKNMVGKLMRVSDELSYFKRIISIYSSVLQMNSSQYLKYLNSINKDRIEKKINLTRG</sequence>
<evidence type="ECO:0000313" key="2">
    <source>
        <dbReference type="Proteomes" id="UP001623591"/>
    </source>
</evidence>
<proteinExistence type="predicted"/>